<dbReference type="RefSeq" id="WP_046789957.1">
    <property type="nucleotide sequence ID" value="NZ_CP011366.1"/>
</dbReference>
<dbReference type="SUPFAM" id="SSF53448">
    <property type="entry name" value="Nucleotide-diphospho-sugar transferases"/>
    <property type="match status" value="1"/>
</dbReference>
<evidence type="ECO:0000313" key="6">
    <source>
        <dbReference type="Proteomes" id="UP000183090"/>
    </source>
</evidence>
<dbReference type="InterPro" id="IPR001173">
    <property type="entry name" value="Glyco_trans_2-like"/>
</dbReference>
<gene>
    <name evidence="3" type="ORF">AAT16_05765</name>
    <name evidence="4" type="ORF">SAMN05216235_0392</name>
</gene>
<dbReference type="CDD" id="cd04187">
    <property type="entry name" value="DPM1_like_bac"/>
    <property type="match status" value="1"/>
</dbReference>
<feature type="transmembrane region" description="Helical" evidence="1">
    <location>
        <begin position="224"/>
        <end position="245"/>
    </location>
</feature>
<reference evidence="4 6" key="3">
    <citation type="submission" date="2016-10" db="EMBL/GenBank/DDBJ databases">
        <authorList>
            <person name="Varghese N."/>
            <person name="Submissions S."/>
        </authorList>
    </citation>
    <scope>NUCLEOTIDE SEQUENCE [LARGE SCALE GENOMIC DNA]</scope>
    <source>
        <strain evidence="4 6">CGMCC 1.6501</strain>
    </source>
</reference>
<dbReference type="Pfam" id="PF00535">
    <property type="entry name" value="Glycos_transf_2"/>
    <property type="match status" value="1"/>
</dbReference>
<dbReference type="Proteomes" id="UP000183090">
    <property type="component" value="Unassembled WGS sequence"/>
</dbReference>
<evidence type="ECO:0000256" key="1">
    <source>
        <dbReference type="SAM" id="Phobius"/>
    </source>
</evidence>
<organism evidence="4 6">
    <name type="scientific">Salinicoccus halodurans</name>
    <dbReference type="NCBI Taxonomy" id="407035"/>
    <lineage>
        <taxon>Bacteria</taxon>
        <taxon>Bacillati</taxon>
        <taxon>Bacillota</taxon>
        <taxon>Bacilli</taxon>
        <taxon>Bacillales</taxon>
        <taxon>Staphylococcaceae</taxon>
        <taxon>Salinicoccus</taxon>
    </lineage>
</organism>
<dbReference type="KEGG" id="shv:AAT16_05765"/>
<dbReference type="AlphaFoldDB" id="A0A0F7HLM2"/>
<feature type="transmembrane region" description="Helical" evidence="1">
    <location>
        <begin position="257"/>
        <end position="282"/>
    </location>
</feature>
<dbReference type="EMBL" id="CP011366">
    <property type="protein sequence ID" value="AKG73769.1"/>
    <property type="molecule type" value="Genomic_DNA"/>
</dbReference>
<keyword evidence="1" id="KW-0812">Transmembrane</keyword>
<evidence type="ECO:0000259" key="2">
    <source>
        <dbReference type="Pfam" id="PF00535"/>
    </source>
</evidence>
<keyword evidence="1" id="KW-1133">Transmembrane helix</keyword>
<feature type="domain" description="Glycosyltransferase 2-like" evidence="2">
    <location>
        <begin position="3"/>
        <end position="163"/>
    </location>
</feature>
<evidence type="ECO:0000313" key="3">
    <source>
        <dbReference type="EMBL" id="AKG73769.1"/>
    </source>
</evidence>
<dbReference type="PANTHER" id="PTHR48090:SF8">
    <property type="entry name" value="GLYCOSYLTRANSFERASE CSBB-RELATED"/>
    <property type="match status" value="1"/>
</dbReference>
<evidence type="ECO:0000313" key="4">
    <source>
        <dbReference type="EMBL" id="SFK55566.1"/>
    </source>
</evidence>
<keyword evidence="1" id="KW-0472">Membrane</keyword>
<keyword evidence="5" id="KW-1185">Reference proteome</keyword>
<reference evidence="5" key="2">
    <citation type="submission" date="2015-04" db="EMBL/GenBank/DDBJ databases">
        <title>Complete genome sequence of Salinicoccus halodurans strain H3B36, isolated from the Qaidam basin of China.</title>
        <authorList>
            <person name="Ma Y."/>
            <person name="Jiang K."/>
            <person name="Xue Y."/>
        </authorList>
    </citation>
    <scope>NUCLEOTIDE SEQUENCE [LARGE SCALE GENOMIC DNA]</scope>
    <source>
        <strain evidence="5">H3B36</strain>
    </source>
</reference>
<evidence type="ECO:0000313" key="5">
    <source>
        <dbReference type="Proteomes" id="UP000034029"/>
    </source>
</evidence>
<dbReference type="GO" id="GO:0005886">
    <property type="term" value="C:plasma membrane"/>
    <property type="evidence" value="ECO:0007669"/>
    <property type="project" value="TreeGrafter"/>
</dbReference>
<reference evidence="3 5" key="1">
    <citation type="journal article" date="2015" name="Int. J. Syst. Evol. Microbiol.">
        <title>Complete genome sequence of Salinicoccus halodurans H3B36, isolated from the Qaidam Basin in China.</title>
        <authorList>
            <person name="Jiang K."/>
            <person name="Xue Y."/>
            <person name="Ma Y."/>
        </authorList>
    </citation>
    <scope>NUCLEOTIDE SEQUENCE [LARGE SCALE GENOMIC DNA]</scope>
    <source>
        <strain evidence="3 5">H3B36</strain>
    </source>
</reference>
<dbReference type="Gene3D" id="3.90.550.10">
    <property type="entry name" value="Spore Coat Polysaccharide Biosynthesis Protein SpsA, Chain A"/>
    <property type="match status" value="1"/>
</dbReference>
<dbReference type="OrthoDB" id="9807778at2"/>
<dbReference type="EMBL" id="FOTB01000001">
    <property type="protein sequence ID" value="SFK55566.1"/>
    <property type="molecule type" value="Genomic_DNA"/>
</dbReference>
<dbReference type="InterPro" id="IPR029044">
    <property type="entry name" value="Nucleotide-diphossugar_trans"/>
</dbReference>
<dbReference type="PANTHER" id="PTHR48090">
    <property type="entry name" value="UNDECAPRENYL-PHOSPHATE 4-DEOXY-4-FORMAMIDO-L-ARABINOSE TRANSFERASE-RELATED"/>
    <property type="match status" value="1"/>
</dbReference>
<name>A0A0F7HLM2_9STAP</name>
<proteinExistence type="predicted"/>
<sequence length="315" mass="35804">MLSIIVPVLNESQNIPVLHDEIQAVMRVLERDYEIIFIDDGSTDDTLEKIKDIHDPNIKFISFSRNFGKEAAIIAGLEKARGEAAILMDGDLQHPPSLITEMAAHFEAGYDQVIAKRNKTGEPLMRRIPANMFYRVMNSTSTVRLVDGEGDFRLISRKVIDAILLLSENNRFSKGIFEWVGFNKKVIEFNHVDRSSGKSGFNPLKLVDYAIDGISAYNHRPLRLCFHLGLIVLLISFAYILYIFVNIMISGVDEPGYFTIIASLLLLGSVQLFSLGIIGEYIGRIYIETKNRPNFIVREQSDFETRQKENFHETK</sequence>
<dbReference type="InterPro" id="IPR050256">
    <property type="entry name" value="Glycosyltransferase_2"/>
</dbReference>
<dbReference type="Proteomes" id="UP000034029">
    <property type="component" value="Chromosome"/>
</dbReference>
<protein>
    <submittedName>
        <fullName evidence="3 4">Glycosyltransferase</fullName>
    </submittedName>
</protein>
<accession>A0A0F7HLM2</accession>